<evidence type="ECO:0000313" key="1">
    <source>
        <dbReference type="EMBL" id="CAB4165228.1"/>
    </source>
</evidence>
<dbReference type="EMBL" id="LR796770">
    <property type="protein sequence ID" value="CAB4165228.1"/>
    <property type="molecule type" value="Genomic_DNA"/>
</dbReference>
<gene>
    <name evidence="1" type="ORF">UFOVP833_38</name>
</gene>
<accession>A0A6J5P7S0</accession>
<sequence length="71" mass="7944">MVRTALLAMTLCSTACGNSPPVISADTSCAWTRHIDVTEWQISAMKRDPNMWRPLALEIKGHNDERGKRCT</sequence>
<reference evidence="1" key="1">
    <citation type="submission" date="2020-04" db="EMBL/GenBank/DDBJ databases">
        <authorList>
            <person name="Chiriac C."/>
            <person name="Salcher M."/>
            <person name="Ghai R."/>
            <person name="Kavagutti S V."/>
        </authorList>
    </citation>
    <scope>NUCLEOTIDE SEQUENCE</scope>
</reference>
<organism evidence="1">
    <name type="scientific">uncultured Caudovirales phage</name>
    <dbReference type="NCBI Taxonomy" id="2100421"/>
    <lineage>
        <taxon>Viruses</taxon>
        <taxon>Duplodnaviria</taxon>
        <taxon>Heunggongvirae</taxon>
        <taxon>Uroviricota</taxon>
        <taxon>Caudoviricetes</taxon>
        <taxon>Peduoviridae</taxon>
        <taxon>Maltschvirus</taxon>
        <taxon>Maltschvirus maltsch</taxon>
    </lineage>
</organism>
<protein>
    <submittedName>
        <fullName evidence="1">Uncharacterized protein</fullName>
    </submittedName>
</protein>
<proteinExistence type="predicted"/>
<name>A0A6J5P7S0_9CAUD</name>